<accession>A7RWF4</accession>
<dbReference type="InterPro" id="IPR010281">
    <property type="entry name" value="DUF885"/>
</dbReference>
<evidence type="ECO:0000313" key="2">
    <source>
        <dbReference type="Proteomes" id="UP000001593"/>
    </source>
</evidence>
<dbReference type="PANTHER" id="PTHR33361:SF2">
    <property type="entry name" value="DUF885 DOMAIN-CONTAINING PROTEIN"/>
    <property type="match status" value="1"/>
</dbReference>
<dbReference type="Proteomes" id="UP000001593">
    <property type="component" value="Unassembled WGS sequence"/>
</dbReference>
<dbReference type="eggNOG" id="ENOG502QUES">
    <property type="taxonomic scope" value="Eukaryota"/>
</dbReference>
<evidence type="ECO:0000313" key="1">
    <source>
        <dbReference type="EMBL" id="EDO44250.1"/>
    </source>
</evidence>
<dbReference type="EMBL" id="DS469546">
    <property type="protein sequence ID" value="EDO44250.1"/>
    <property type="molecule type" value="Genomic_DNA"/>
</dbReference>
<dbReference type="PhylomeDB" id="A7RWF4"/>
<dbReference type="InParanoid" id="A7RWF4"/>
<gene>
    <name evidence="1" type="ORF">NEMVEDRAFT_v1g203154</name>
</gene>
<reference evidence="1 2" key="1">
    <citation type="journal article" date="2007" name="Science">
        <title>Sea anemone genome reveals ancestral eumetazoan gene repertoire and genomic organization.</title>
        <authorList>
            <person name="Putnam N.H."/>
            <person name="Srivastava M."/>
            <person name="Hellsten U."/>
            <person name="Dirks B."/>
            <person name="Chapman J."/>
            <person name="Salamov A."/>
            <person name="Terry A."/>
            <person name="Shapiro H."/>
            <person name="Lindquist E."/>
            <person name="Kapitonov V.V."/>
            <person name="Jurka J."/>
            <person name="Genikhovich G."/>
            <person name="Grigoriev I.V."/>
            <person name="Lucas S.M."/>
            <person name="Steele R.E."/>
            <person name="Finnerty J.R."/>
            <person name="Technau U."/>
            <person name="Martindale M.Q."/>
            <person name="Rokhsar D.S."/>
        </authorList>
    </citation>
    <scope>NUCLEOTIDE SEQUENCE [LARGE SCALE GENOMIC DNA]</scope>
    <source>
        <strain evidence="2">CH2 X CH6</strain>
    </source>
</reference>
<proteinExistence type="predicted"/>
<dbReference type="AlphaFoldDB" id="A7RWF4"/>
<organism evidence="1 2">
    <name type="scientific">Nematostella vectensis</name>
    <name type="common">Starlet sea anemone</name>
    <dbReference type="NCBI Taxonomy" id="45351"/>
    <lineage>
        <taxon>Eukaryota</taxon>
        <taxon>Metazoa</taxon>
        <taxon>Cnidaria</taxon>
        <taxon>Anthozoa</taxon>
        <taxon>Hexacorallia</taxon>
        <taxon>Actiniaria</taxon>
        <taxon>Edwardsiidae</taxon>
        <taxon>Nematostella</taxon>
    </lineage>
</organism>
<dbReference type="HOGENOM" id="CLU_018914_0_0_1"/>
<evidence type="ECO:0008006" key="3">
    <source>
        <dbReference type="Google" id="ProtNLM"/>
    </source>
</evidence>
<dbReference type="OMA" id="DEYWDAS"/>
<protein>
    <recommendedName>
        <fullName evidence="3">DUF885 domain-containing protein</fullName>
    </recommendedName>
</protein>
<name>A7RWF4_NEMVE</name>
<keyword evidence="2" id="KW-1185">Reference proteome</keyword>
<sequence length="659" mass="76105">MWIINLTKSKYPYLRPFFLVCNVTREGKGVLTQHPQIDLFKDDCRGFLKDLEALNSSIFSKTDALNVTLLKKELSTFVEGLKHKSYLMPFSNLEGQHLELARTIGWMKCNDLKDFEKLFSRLEAIPCQISQFIDLMKEGIKTQRLPPRITVNDVPGQIQSFLDLKFEDSSKLFMPFKNIPESFTEKERQFIKGKVSLIEDTVKPVFRQLQTFFTEEYLPACRESIALTELPGGKDYYQQCLDFHLTCHMSPEEIHQVGLREVERIRTRMAQVAKETGFKGTLDQFISHLREDRKHYFKDKEDLLKGYRHLCFNIITPLLPKLFKNLPKATFEICEVPEESAPNFPGAFYLAPPEDGSRPGTFMVNTYKHEERPKFEMPSLALHEAVPGHHLQAAVALESEKQPSFRRNLEDRLYYLAPGRFAINTGYVEGWGLYCEYLGEELKLYTDPYDIWSRDQAVEFMTKTTAMSVHDVNAEVTRYITWPGQACGYKIGELKILELREKARKELGEKFDIRDFHEVFLSLGPVPLAVLEDAVSEYIKSTKFGRLSHEMLRSCRLVVDTGMHVLGWSRDQAVEFMTKNTAMSVHDVNAEVTRYITWPGQACGYKIGELKILELREKARKELGEKFDIRDFHEVFLSLGPVPLAVLEDAVSEYIKSTK</sequence>
<dbReference type="Pfam" id="PF05960">
    <property type="entry name" value="DUF885"/>
    <property type="match status" value="3"/>
</dbReference>
<dbReference type="PANTHER" id="PTHR33361">
    <property type="entry name" value="GLR0591 PROTEIN"/>
    <property type="match status" value="1"/>
</dbReference>